<gene>
    <name evidence="2" type="ORF">AVDCRST_MAG38-2534</name>
</gene>
<dbReference type="AlphaFoldDB" id="A0A6J4S4I9"/>
<organism evidence="2">
    <name type="scientific">uncultured Solirubrobacteraceae bacterium</name>
    <dbReference type="NCBI Taxonomy" id="1162706"/>
    <lineage>
        <taxon>Bacteria</taxon>
        <taxon>Bacillati</taxon>
        <taxon>Actinomycetota</taxon>
        <taxon>Thermoleophilia</taxon>
        <taxon>Solirubrobacterales</taxon>
        <taxon>Solirubrobacteraceae</taxon>
        <taxon>environmental samples</taxon>
    </lineage>
</organism>
<dbReference type="InterPro" id="IPR007044">
    <property type="entry name" value="Cyclodeamin/CycHdrlase"/>
</dbReference>
<evidence type="ECO:0000313" key="2">
    <source>
        <dbReference type="EMBL" id="CAA9489276.1"/>
    </source>
</evidence>
<dbReference type="Pfam" id="PF04961">
    <property type="entry name" value="FTCD_C"/>
    <property type="match status" value="1"/>
</dbReference>
<dbReference type="SUPFAM" id="SSF101262">
    <property type="entry name" value="Methenyltetrahydrofolate cyclohydrolase-like"/>
    <property type="match status" value="1"/>
</dbReference>
<feature type="domain" description="Cyclodeaminase/cyclohydrolase" evidence="1">
    <location>
        <begin position="1"/>
        <end position="144"/>
    </location>
</feature>
<proteinExistence type="predicted"/>
<dbReference type="GO" id="GO:0003824">
    <property type="term" value="F:catalytic activity"/>
    <property type="evidence" value="ECO:0007669"/>
    <property type="project" value="InterPro"/>
</dbReference>
<dbReference type="Gene3D" id="1.20.120.680">
    <property type="entry name" value="Formiminotetrahydrofolate cyclodeaminase monomer, up-and-down helical bundle"/>
    <property type="match status" value="1"/>
</dbReference>
<name>A0A6J4S4I9_9ACTN</name>
<sequence length="158" mass="16291">MAAALVEMAARFAPAAGEPGAGEATPLAIEARRARAAALELAERELESYGPVLEALRSDAGPRRDERLRAALSQAADAPLEIAACSARVAELGVAALAAGGEHLRGDALTGVLLAEAARAAAVELVEIDLAGFDRDPRRREALRHGDNAAAARRRALG</sequence>
<dbReference type="EMBL" id="CADCVJ010000212">
    <property type="protein sequence ID" value="CAA9489276.1"/>
    <property type="molecule type" value="Genomic_DNA"/>
</dbReference>
<dbReference type="InterPro" id="IPR036178">
    <property type="entry name" value="Formintransfe-cycloase-like_sf"/>
</dbReference>
<reference evidence="2" key="1">
    <citation type="submission" date="2020-02" db="EMBL/GenBank/DDBJ databases">
        <authorList>
            <person name="Meier V. D."/>
        </authorList>
    </citation>
    <scope>NUCLEOTIDE SEQUENCE</scope>
    <source>
        <strain evidence="2">AVDCRST_MAG38</strain>
    </source>
</reference>
<evidence type="ECO:0000259" key="1">
    <source>
        <dbReference type="Pfam" id="PF04961"/>
    </source>
</evidence>
<protein>
    <recommendedName>
        <fullName evidence="1">Cyclodeaminase/cyclohydrolase domain-containing protein</fullName>
    </recommendedName>
</protein>
<accession>A0A6J4S4I9</accession>